<organism evidence="1 2">
    <name type="scientific">Roridomyces roridus</name>
    <dbReference type="NCBI Taxonomy" id="1738132"/>
    <lineage>
        <taxon>Eukaryota</taxon>
        <taxon>Fungi</taxon>
        <taxon>Dikarya</taxon>
        <taxon>Basidiomycota</taxon>
        <taxon>Agaricomycotina</taxon>
        <taxon>Agaricomycetes</taxon>
        <taxon>Agaricomycetidae</taxon>
        <taxon>Agaricales</taxon>
        <taxon>Marasmiineae</taxon>
        <taxon>Mycenaceae</taxon>
        <taxon>Roridomyces</taxon>
    </lineage>
</organism>
<dbReference type="EMBL" id="JARKIF010000034">
    <property type="protein sequence ID" value="KAJ7610972.1"/>
    <property type="molecule type" value="Genomic_DNA"/>
</dbReference>
<evidence type="ECO:0000313" key="2">
    <source>
        <dbReference type="Proteomes" id="UP001221142"/>
    </source>
</evidence>
<name>A0AAD7B540_9AGAR</name>
<sequence length="92" mass="10814">MSSTNYVTKLNNYYQTLQASHTVSWPDFQSGLSHQPQWTVQCKVSGDVKGAQDYFCGLCNIFDRPPRKELELPPQRLQPRKQLREMLVWLWV</sequence>
<dbReference type="SUPFAM" id="SSF54768">
    <property type="entry name" value="dsRNA-binding domain-like"/>
    <property type="match status" value="1"/>
</dbReference>
<protein>
    <submittedName>
        <fullName evidence="1">Uncharacterized protein</fullName>
    </submittedName>
</protein>
<reference evidence="1" key="1">
    <citation type="submission" date="2023-03" db="EMBL/GenBank/DDBJ databases">
        <title>Massive genome expansion in bonnet fungi (Mycena s.s.) driven by repeated elements and novel gene families across ecological guilds.</title>
        <authorList>
            <consortium name="Lawrence Berkeley National Laboratory"/>
            <person name="Harder C.B."/>
            <person name="Miyauchi S."/>
            <person name="Viragh M."/>
            <person name="Kuo A."/>
            <person name="Thoen E."/>
            <person name="Andreopoulos B."/>
            <person name="Lu D."/>
            <person name="Skrede I."/>
            <person name="Drula E."/>
            <person name="Henrissat B."/>
            <person name="Morin E."/>
            <person name="Kohler A."/>
            <person name="Barry K."/>
            <person name="LaButti K."/>
            <person name="Morin E."/>
            <person name="Salamov A."/>
            <person name="Lipzen A."/>
            <person name="Mereny Z."/>
            <person name="Hegedus B."/>
            <person name="Baldrian P."/>
            <person name="Stursova M."/>
            <person name="Weitz H."/>
            <person name="Taylor A."/>
            <person name="Grigoriev I.V."/>
            <person name="Nagy L.G."/>
            <person name="Martin F."/>
            <person name="Kauserud H."/>
        </authorList>
    </citation>
    <scope>NUCLEOTIDE SEQUENCE</scope>
    <source>
        <strain evidence="1">9284</strain>
    </source>
</reference>
<accession>A0AAD7B540</accession>
<proteinExistence type="predicted"/>
<dbReference type="AlphaFoldDB" id="A0AAD7B540"/>
<keyword evidence="2" id="KW-1185">Reference proteome</keyword>
<evidence type="ECO:0000313" key="1">
    <source>
        <dbReference type="EMBL" id="KAJ7610972.1"/>
    </source>
</evidence>
<dbReference type="Gene3D" id="3.30.160.20">
    <property type="match status" value="1"/>
</dbReference>
<comment type="caution">
    <text evidence="1">The sequence shown here is derived from an EMBL/GenBank/DDBJ whole genome shotgun (WGS) entry which is preliminary data.</text>
</comment>
<gene>
    <name evidence="1" type="ORF">FB45DRAFT_329138</name>
</gene>
<dbReference type="Proteomes" id="UP001221142">
    <property type="component" value="Unassembled WGS sequence"/>
</dbReference>